<evidence type="ECO:0000256" key="1">
    <source>
        <dbReference type="ARBA" id="ARBA00008791"/>
    </source>
</evidence>
<evidence type="ECO:0000313" key="3">
    <source>
        <dbReference type="EMBL" id="VFU12073.1"/>
    </source>
</evidence>
<dbReference type="InterPro" id="IPR006015">
    <property type="entry name" value="Universal_stress_UspA"/>
</dbReference>
<dbReference type="AlphaFoldDB" id="A0A485LV37"/>
<feature type="domain" description="UspA" evidence="2">
    <location>
        <begin position="5"/>
        <end position="158"/>
    </location>
</feature>
<dbReference type="PRINTS" id="PR01438">
    <property type="entry name" value="UNVRSLSTRESS"/>
</dbReference>
<dbReference type="InterPro" id="IPR014729">
    <property type="entry name" value="Rossmann-like_a/b/a_fold"/>
</dbReference>
<sequence>MNYDFKKILYVTDLSEKAEYAFGYAYSIAKRFSGKINVLHVIEGSSGGAYPLASTILGESKWKELIEKNKQSALDAIKQRISDSCSVMCSDADFSEYVEDVVVTFGSAENVILGMVDKQQFDLVIIGAHAVTAVGKALLDYTARHVVRQCTKPVLIIHLPND</sequence>
<dbReference type="Gene3D" id="3.40.50.620">
    <property type="entry name" value="HUPs"/>
    <property type="match status" value="1"/>
</dbReference>
<dbReference type="EMBL" id="CAADRM010000029">
    <property type="protein sequence ID" value="VFU12073.1"/>
    <property type="molecule type" value="Genomic_DNA"/>
</dbReference>
<dbReference type="PANTHER" id="PTHR46268:SF6">
    <property type="entry name" value="UNIVERSAL STRESS PROTEIN UP12"/>
    <property type="match status" value="1"/>
</dbReference>
<proteinExistence type="inferred from homology"/>
<dbReference type="SUPFAM" id="SSF52402">
    <property type="entry name" value="Adenine nucleotide alpha hydrolases-like"/>
    <property type="match status" value="1"/>
</dbReference>
<dbReference type="Pfam" id="PF00582">
    <property type="entry name" value="Usp"/>
    <property type="match status" value="1"/>
</dbReference>
<accession>A0A485LV37</accession>
<dbReference type="InterPro" id="IPR006016">
    <property type="entry name" value="UspA"/>
</dbReference>
<comment type="similarity">
    <text evidence="1">Belongs to the universal stress protein A family.</text>
</comment>
<name>A0A485LV37_9ZZZZ</name>
<reference evidence="3" key="1">
    <citation type="submission" date="2019-03" db="EMBL/GenBank/DDBJ databases">
        <authorList>
            <person name="Hao L."/>
        </authorList>
    </citation>
    <scope>NUCLEOTIDE SEQUENCE</scope>
</reference>
<organism evidence="3">
    <name type="scientific">anaerobic digester metagenome</name>
    <dbReference type="NCBI Taxonomy" id="1263854"/>
    <lineage>
        <taxon>unclassified sequences</taxon>
        <taxon>metagenomes</taxon>
        <taxon>ecological metagenomes</taxon>
    </lineage>
</organism>
<dbReference type="CDD" id="cd00293">
    <property type="entry name" value="USP-like"/>
    <property type="match status" value="1"/>
</dbReference>
<evidence type="ECO:0000259" key="2">
    <source>
        <dbReference type="Pfam" id="PF00582"/>
    </source>
</evidence>
<dbReference type="PANTHER" id="PTHR46268">
    <property type="entry name" value="STRESS RESPONSE PROTEIN NHAX"/>
    <property type="match status" value="1"/>
</dbReference>
<gene>
    <name evidence="3" type="ORF">SCFA_1240003</name>
</gene>
<protein>
    <submittedName>
        <fullName evidence="3">Putative universal stress protein</fullName>
    </submittedName>
</protein>